<evidence type="ECO:0000313" key="9">
    <source>
        <dbReference type="EMBL" id="GLU46080.1"/>
    </source>
</evidence>
<keyword evidence="2" id="KW-0645">Protease</keyword>
<sequence>MTNNGGRRAARRIAAGLSVMAAGGLILPAGVAHADPTQEEVEQTLEDLNEEVGSIVEEYNQAKEEYDTVKKKADELDKQVGDEEERYEELRDSVAAFASAAYRSNNLESTSSLLTVENPEDILDHSADIGYLSENQQSQLDEFEGSSERLIKLKQENDELLVEAKKQKDELEEKKEEVEAKIAEQEELLEQFPDADPSPSGSADGSGAVGGSYTGSASGSAASALDFAYAQIGKPYVYGSAGPGSFDCSGLIMRAWGAAGVSLPRTTYGQAEAGQRVSYDAMQPGDMIFFYGGLTHAGLYAGNGQMVHAPRTGKNVEVVPLAGYWDGQFQFAVRP</sequence>
<keyword evidence="3" id="KW-0378">Hydrolase</keyword>
<dbReference type="EMBL" id="BSQG01000001">
    <property type="protein sequence ID" value="GLU46080.1"/>
    <property type="molecule type" value="Genomic_DNA"/>
</dbReference>
<feature type="chain" id="PRO_5040865776" description="NlpC/P60 domain-containing protein" evidence="7">
    <location>
        <begin position="35"/>
        <end position="335"/>
    </location>
</feature>
<accession>A0A9W6P2L0</accession>
<dbReference type="GO" id="GO:0008234">
    <property type="term" value="F:cysteine-type peptidase activity"/>
    <property type="evidence" value="ECO:0007669"/>
    <property type="project" value="UniProtKB-KW"/>
</dbReference>
<organism evidence="9 10">
    <name type="scientific">Nocardiopsis ansamitocini</name>
    <dbReference type="NCBI Taxonomy" id="1670832"/>
    <lineage>
        <taxon>Bacteria</taxon>
        <taxon>Bacillati</taxon>
        <taxon>Actinomycetota</taxon>
        <taxon>Actinomycetes</taxon>
        <taxon>Streptosporangiales</taxon>
        <taxon>Nocardiopsidaceae</taxon>
        <taxon>Nocardiopsis</taxon>
    </lineage>
</organism>
<dbReference type="Gene3D" id="3.90.1720.10">
    <property type="entry name" value="endopeptidase domain like (from Nostoc punctiforme)"/>
    <property type="match status" value="1"/>
</dbReference>
<evidence type="ECO:0000313" key="10">
    <source>
        <dbReference type="Proteomes" id="UP001165092"/>
    </source>
</evidence>
<keyword evidence="4" id="KW-0788">Thiol protease</keyword>
<dbReference type="InterPro" id="IPR051202">
    <property type="entry name" value="Peptidase_C40"/>
</dbReference>
<feature type="coiled-coil region" evidence="5">
    <location>
        <begin position="38"/>
        <end position="93"/>
    </location>
</feature>
<dbReference type="Pfam" id="PF00877">
    <property type="entry name" value="NLPC_P60"/>
    <property type="match status" value="1"/>
</dbReference>
<feature type="compositionally biased region" description="Low complexity" evidence="6">
    <location>
        <begin position="194"/>
        <end position="206"/>
    </location>
</feature>
<feature type="coiled-coil region" evidence="5">
    <location>
        <begin position="150"/>
        <end position="191"/>
    </location>
</feature>
<dbReference type="AlphaFoldDB" id="A0A9W6P2L0"/>
<evidence type="ECO:0000256" key="7">
    <source>
        <dbReference type="SAM" id="SignalP"/>
    </source>
</evidence>
<evidence type="ECO:0000256" key="1">
    <source>
        <dbReference type="ARBA" id="ARBA00007074"/>
    </source>
</evidence>
<dbReference type="SUPFAM" id="SSF54001">
    <property type="entry name" value="Cysteine proteinases"/>
    <property type="match status" value="1"/>
</dbReference>
<evidence type="ECO:0000256" key="6">
    <source>
        <dbReference type="SAM" id="MobiDB-lite"/>
    </source>
</evidence>
<proteinExistence type="inferred from homology"/>
<dbReference type="GO" id="GO:0006508">
    <property type="term" value="P:proteolysis"/>
    <property type="evidence" value="ECO:0007669"/>
    <property type="project" value="UniProtKB-KW"/>
</dbReference>
<keyword evidence="7" id="KW-0732">Signal</keyword>
<name>A0A9W6P2L0_9ACTN</name>
<dbReference type="PROSITE" id="PS51935">
    <property type="entry name" value="NLPC_P60"/>
    <property type="match status" value="1"/>
</dbReference>
<feature type="domain" description="NlpC/P60" evidence="8">
    <location>
        <begin position="218"/>
        <end position="335"/>
    </location>
</feature>
<evidence type="ECO:0000256" key="5">
    <source>
        <dbReference type="SAM" id="Coils"/>
    </source>
</evidence>
<comment type="similarity">
    <text evidence="1">Belongs to the peptidase C40 family.</text>
</comment>
<dbReference type="InterPro" id="IPR038765">
    <property type="entry name" value="Papain-like_cys_pep_sf"/>
</dbReference>
<evidence type="ECO:0000259" key="8">
    <source>
        <dbReference type="PROSITE" id="PS51935"/>
    </source>
</evidence>
<dbReference type="RefSeq" id="WP_285756941.1">
    <property type="nucleotide sequence ID" value="NZ_BSQG01000001.1"/>
</dbReference>
<keyword evidence="10" id="KW-1185">Reference proteome</keyword>
<evidence type="ECO:0000256" key="2">
    <source>
        <dbReference type="ARBA" id="ARBA00022670"/>
    </source>
</evidence>
<gene>
    <name evidence="9" type="ORF">Nans01_04310</name>
</gene>
<comment type="caution">
    <text evidence="9">The sequence shown here is derived from an EMBL/GenBank/DDBJ whole genome shotgun (WGS) entry which is preliminary data.</text>
</comment>
<dbReference type="InterPro" id="IPR000064">
    <property type="entry name" value="NLP_P60_dom"/>
</dbReference>
<feature type="signal peptide" evidence="7">
    <location>
        <begin position="1"/>
        <end position="34"/>
    </location>
</feature>
<dbReference type="Proteomes" id="UP001165092">
    <property type="component" value="Unassembled WGS sequence"/>
</dbReference>
<protein>
    <recommendedName>
        <fullName evidence="8">NlpC/P60 domain-containing protein</fullName>
    </recommendedName>
</protein>
<dbReference type="PANTHER" id="PTHR47053:SF1">
    <property type="entry name" value="MUREIN DD-ENDOPEPTIDASE MEPH-RELATED"/>
    <property type="match status" value="1"/>
</dbReference>
<reference evidence="9" key="1">
    <citation type="submission" date="2023-02" db="EMBL/GenBank/DDBJ databases">
        <title>Nocardiopsis ansamitocini NBRC 112285.</title>
        <authorList>
            <person name="Ichikawa N."/>
            <person name="Sato H."/>
            <person name="Tonouchi N."/>
        </authorList>
    </citation>
    <scope>NUCLEOTIDE SEQUENCE</scope>
    <source>
        <strain evidence="9">NBRC 112285</strain>
    </source>
</reference>
<dbReference type="PANTHER" id="PTHR47053">
    <property type="entry name" value="MUREIN DD-ENDOPEPTIDASE MEPH-RELATED"/>
    <property type="match status" value="1"/>
</dbReference>
<keyword evidence="5" id="KW-0175">Coiled coil</keyword>
<evidence type="ECO:0000256" key="4">
    <source>
        <dbReference type="ARBA" id="ARBA00022807"/>
    </source>
</evidence>
<feature type="region of interest" description="Disordered" evidence="6">
    <location>
        <begin position="192"/>
        <end position="213"/>
    </location>
</feature>
<evidence type="ECO:0000256" key="3">
    <source>
        <dbReference type="ARBA" id="ARBA00022801"/>
    </source>
</evidence>
<dbReference type="Gene3D" id="6.10.250.3150">
    <property type="match status" value="1"/>
</dbReference>